<name>A0A645HF11_9ZZZZ</name>
<comment type="caution">
    <text evidence="1">The sequence shown here is derived from an EMBL/GenBank/DDBJ whole genome shotgun (WGS) entry which is preliminary data.</text>
</comment>
<protein>
    <submittedName>
        <fullName evidence="1">Uncharacterized protein</fullName>
    </submittedName>
</protein>
<accession>A0A645HF11</accession>
<sequence length="57" mass="6494">MIDMIKTQRDISPIHVGSIGGRLIERACWIETYTRLLLDIYIHLSKEGIPSPELDGK</sequence>
<evidence type="ECO:0000313" key="1">
    <source>
        <dbReference type="EMBL" id="MPN34283.1"/>
    </source>
</evidence>
<organism evidence="1">
    <name type="scientific">bioreactor metagenome</name>
    <dbReference type="NCBI Taxonomy" id="1076179"/>
    <lineage>
        <taxon>unclassified sequences</taxon>
        <taxon>metagenomes</taxon>
        <taxon>ecological metagenomes</taxon>
    </lineage>
</organism>
<gene>
    <name evidence="1" type="ORF">SDC9_181776</name>
</gene>
<dbReference type="AlphaFoldDB" id="A0A645HF11"/>
<proteinExistence type="predicted"/>
<reference evidence="1" key="1">
    <citation type="submission" date="2019-08" db="EMBL/GenBank/DDBJ databases">
        <authorList>
            <person name="Kucharzyk K."/>
            <person name="Murdoch R.W."/>
            <person name="Higgins S."/>
            <person name="Loffler F."/>
        </authorList>
    </citation>
    <scope>NUCLEOTIDE SEQUENCE</scope>
</reference>
<dbReference type="EMBL" id="VSSQ01087243">
    <property type="protein sequence ID" value="MPN34283.1"/>
    <property type="molecule type" value="Genomic_DNA"/>
</dbReference>